<keyword evidence="1" id="KW-0472">Membrane</keyword>
<reference evidence="2" key="1">
    <citation type="journal article" date="2014" name="Front. Microbiol.">
        <title>High frequency of phylogenetically diverse reductive dehalogenase-homologous genes in deep subseafloor sedimentary metagenomes.</title>
        <authorList>
            <person name="Kawai M."/>
            <person name="Futagami T."/>
            <person name="Toyoda A."/>
            <person name="Takaki Y."/>
            <person name="Nishi S."/>
            <person name="Hori S."/>
            <person name="Arai W."/>
            <person name="Tsubouchi T."/>
            <person name="Morono Y."/>
            <person name="Uchiyama I."/>
            <person name="Ito T."/>
            <person name="Fujiyama A."/>
            <person name="Inagaki F."/>
            <person name="Takami H."/>
        </authorList>
    </citation>
    <scope>NUCLEOTIDE SEQUENCE</scope>
    <source>
        <strain evidence="2">Expedition CK06-06</strain>
    </source>
</reference>
<feature type="transmembrane region" description="Helical" evidence="1">
    <location>
        <begin position="93"/>
        <end position="115"/>
    </location>
</feature>
<gene>
    <name evidence="2" type="ORF">S01H1_75446</name>
</gene>
<comment type="caution">
    <text evidence="2">The sequence shown here is derived from an EMBL/GenBank/DDBJ whole genome shotgun (WGS) entry which is preliminary data.</text>
</comment>
<dbReference type="AlphaFoldDB" id="X0YRF8"/>
<feature type="non-terminal residue" evidence="2">
    <location>
        <position position="232"/>
    </location>
</feature>
<dbReference type="EMBL" id="BARS01050549">
    <property type="protein sequence ID" value="GAG49437.1"/>
    <property type="molecule type" value="Genomic_DNA"/>
</dbReference>
<name>X0YRF8_9ZZZZ</name>
<proteinExistence type="predicted"/>
<keyword evidence="1" id="KW-1133">Transmembrane helix</keyword>
<protein>
    <submittedName>
        <fullName evidence="2">Uncharacterized protein</fullName>
    </submittedName>
</protein>
<keyword evidence="1" id="KW-0812">Transmembrane</keyword>
<accession>X0YRF8</accession>
<sequence length="232" mass="25570">MTLRRVDMPANSFFSNNCVAECGQFPNNFLLGVSTPASDIRFRRQMRSRLGESITVAGNPPVKFGSADFEVENDARALPSFPLFVARVSLHDVVSVGMVPIAEVLVYAILYSVLLRLGGQAVVSACLALVLGEVVLLASCALLKKVIVGNQWGTAHSTPFWSLRHFSYFFVQDCFFAWYRRPMRTLAGTVLANPALRQMGCRIGRRTIVTDPLQAFDWNAVSFGDDCIIDGL</sequence>
<evidence type="ECO:0000313" key="2">
    <source>
        <dbReference type="EMBL" id="GAG49437.1"/>
    </source>
</evidence>
<evidence type="ECO:0000256" key="1">
    <source>
        <dbReference type="SAM" id="Phobius"/>
    </source>
</evidence>
<organism evidence="2">
    <name type="scientific">marine sediment metagenome</name>
    <dbReference type="NCBI Taxonomy" id="412755"/>
    <lineage>
        <taxon>unclassified sequences</taxon>
        <taxon>metagenomes</taxon>
        <taxon>ecological metagenomes</taxon>
    </lineage>
</organism>
<feature type="transmembrane region" description="Helical" evidence="1">
    <location>
        <begin position="121"/>
        <end position="143"/>
    </location>
</feature>